<feature type="binding site" evidence="11">
    <location>
        <begin position="23"/>
        <end position="30"/>
    </location>
    <ligand>
        <name>ATP</name>
        <dbReference type="ChEBI" id="CHEBI:30616"/>
    </ligand>
</feature>
<feature type="domain" description="Guanylate kinase-like" evidence="13">
    <location>
        <begin position="16"/>
        <end position="194"/>
    </location>
</feature>
<comment type="catalytic activity">
    <reaction evidence="10 11">
        <text>GMP + ATP = GDP + ADP</text>
        <dbReference type="Rhea" id="RHEA:20780"/>
        <dbReference type="ChEBI" id="CHEBI:30616"/>
        <dbReference type="ChEBI" id="CHEBI:58115"/>
        <dbReference type="ChEBI" id="CHEBI:58189"/>
        <dbReference type="ChEBI" id="CHEBI:456216"/>
        <dbReference type="EC" id="2.7.4.8"/>
    </reaction>
</comment>
<dbReference type="STRING" id="1193682.BJP25_25090"/>
<dbReference type="CDD" id="cd00071">
    <property type="entry name" value="GMPK"/>
    <property type="match status" value="1"/>
</dbReference>
<dbReference type="PANTHER" id="PTHR23117:SF13">
    <property type="entry name" value="GUANYLATE KINASE"/>
    <property type="match status" value="1"/>
</dbReference>
<protein>
    <recommendedName>
        <fullName evidence="4 11">Guanylate kinase</fullName>
        <ecNumber evidence="3 11">2.7.4.8</ecNumber>
    </recommendedName>
    <alternativeName>
        <fullName evidence="9 11">GMP kinase</fullName>
    </alternativeName>
</protein>
<dbReference type="InterPro" id="IPR020590">
    <property type="entry name" value="Guanylate_kinase_CS"/>
</dbReference>
<evidence type="ECO:0000313" key="14">
    <source>
        <dbReference type="EMBL" id="OLR91689.1"/>
    </source>
</evidence>
<accession>A0A1Q9LI80</accession>
<dbReference type="GO" id="GO:0004385">
    <property type="term" value="F:GMP kinase activity"/>
    <property type="evidence" value="ECO:0007669"/>
    <property type="project" value="UniProtKB-UniRule"/>
</dbReference>
<dbReference type="InterPro" id="IPR027417">
    <property type="entry name" value="P-loop_NTPase"/>
</dbReference>
<keyword evidence="8 11" id="KW-0067">ATP-binding</keyword>
<dbReference type="EMBL" id="MKQR01000020">
    <property type="protein sequence ID" value="OLR91689.1"/>
    <property type="molecule type" value="Genomic_DNA"/>
</dbReference>
<evidence type="ECO:0000256" key="2">
    <source>
        <dbReference type="ARBA" id="ARBA00005790"/>
    </source>
</evidence>
<comment type="function">
    <text evidence="1 11">Essential for recycling GMP and indirectly, cGMP.</text>
</comment>
<dbReference type="Proteomes" id="UP000186040">
    <property type="component" value="Unassembled WGS sequence"/>
</dbReference>
<dbReference type="Gene3D" id="3.40.50.300">
    <property type="entry name" value="P-loop containing nucleotide triphosphate hydrolases"/>
    <property type="match status" value="1"/>
</dbReference>
<dbReference type="SMART" id="SM00072">
    <property type="entry name" value="GuKc"/>
    <property type="match status" value="1"/>
</dbReference>
<dbReference type="OrthoDB" id="9808150at2"/>
<dbReference type="Pfam" id="PF00625">
    <property type="entry name" value="Guanylate_kin"/>
    <property type="match status" value="1"/>
</dbReference>
<dbReference type="Gene3D" id="3.30.63.10">
    <property type="entry name" value="Guanylate Kinase phosphate binding domain"/>
    <property type="match status" value="1"/>
</dbReference>
<dbReference type="PROSITE" id="PS00856">
    <property type="entry name" value="GUANYLATE_KINASE_1"/>
    <property type="match status" value="1"/>
</dbReference>
<sequence>MSLSTGNEPRPGNPRPRLTVVSGPSGVGKSSVVGALRALHPAVYFSVSVTTRRPRPGEVDGQHYHFVDKAEFDRLAATGQLLEHAEYAGNHYGTPRGPVEAALAAGRPAVLEIELQGARQVRVAMPEAQLVMLVPPSWETLVTRLVGRGTEDEQLIAKRLAVAKEELAAESEFDRVVVNSDVQAAARELLTWVLTESNEQ</sequence>
<feature type="region of interest" description="Disordered" evidence="12">
    <location>
        <begin position="1"/>
        <end position="25"/>
    </location>
</feature>
<comment type="caution">
    <text evidence="14">The sequence shown here is derived from an EMBL/GenBank/DDBJ whole genome shotgun (WGS) entry which is preliminary data.</text>
</comment>
<gene>
    <name evidence="11" type="primary">gmk</name>
    <name evidence="14" type="ORF">BJP25_25090</name>
</gene>
<comment type="subcellular location">
    <subcellularLocation>
        <location evidence="11">Cytoplasm</location>
    </subcellularLocation>
</comment>
<evidence type="ECO:0000256" key="1">
    <source>
        <dbReference type="ARBA" id="ARBA00003531"/>
    </source>
</evidence>
<evidence type="ECO:0000256" key="12">
    <source>
        <dbReference type="SAM" id="MobiDB-lite"/>
    </source>
</evidence>
<evidence type="ECO:0000313" key="15">
    <source>
        <dbReference type="Proteomes" id="UP000186040"/>
    </source>
</evidence>
<evidence type="ECO:0000256" key="11">
    <source>
        <dbReference type="HAMAP-Rule" id="MF_00328"/>
    </source>
</evidence>
<dbReference type="InterPro" id="IPR008145">
    <property type="entry name" value="GK/Ca_channel_bsu"/>
</dbReference>
<dbReference type="SUPFAM" id="SSF52540">
    <property type="entry name" value="P-loop containing nucleoside triphosphate hydrolases"/>
    <property type="match status" value="1"/>
</dbReference>
<evidence type="ECO:0000256" key="5">
    <source>
        <dbReference type="ARBA" id="ARBA00022679"/>
    </source>
</evidence>
<dbReference type="AlphaFoldDB" id="A0A1Q9LI80"/>
<dbReference type="HAMAP" id="MF_00328">
    <property type="entry name" value="Guanylate_kinase"/>
    <property type="match status" value="1"/>
</dbReference>
<evidence type="ECO:0000256" key="10">
    <source>
        <dbReference type="ARBA" id="ARBA00048594"/>
    </source>
</evidence>
<dbReference type="GO" id="GO:0005829">
    <property type="term" value="C:cytosol"/>
    <property type="evidence" value="ECO:0007669"/>
    <property type="project" value="TreeGrafter"/>
</dbReference>
<dbReference type="InterPro" id="IPR008144">
    <property type="entry name" value="Guanylate_kin-like_dom"/>
</dbReference>
<dbReference type="InterPro" id="IPR017665">
    <property type="entry name" value="Guanylate_kinase"/>
</dbReference>
<dbReference type="GO" id="GO:0005524">
    <property type="term" value="F:ATP binding"/>
    <property type="evidence" value="ECO:0007669"/>
    <property type="project" value="UniProtKB-UniRule"/>
</dbReference>
<evidence type="ECO:0000256" key="9">
    <source>
        <dbReference type="ARBA" id="ARBA00030128"/>
    </source>
</evidence>
<dbReference type="EC" id="2.7.4.8" evidence="3 11"/>
<dbReference type="RefSeq" id="WP_075976530.1">
    <property type="nucleotide sequence ID" value="NZ_MKQR01000020.1"/>
</dbReference>
<evidence type="ECO:0000256" key="8">
    <source>
        <dbReference type="ARBA" id="ARBA00022840"/>
    </source>
</evidence>
<evidence type="ECO:0000256" key="7">
    <source>
        <dbReference type="ARBA" id="ARBA00022777"/>
    </source>
</evidence>
<keyword evidence="7 11" id="KW-0418">Kinase</keyword>
<keyword evidence="15" id="KW-1185">Reference proteome</keyword>
<keyword evidence="11" id="KW-0963">Cytoplasm</keyword>
<name>A0A1Q9LI80_9PSEU</name>
<dbReference type="NCBIfam" id="TIGR03263">
    <property type="entry name" value="guanyl_kin"/>
    <property type="match status" value="1"/>
</dbReference>
<evidence type="ECO:0000256" key="6">
    <source>
        <dbReference type="ARBA" id="ARBA00022741"/>
    </source>
</evidence>
<reference evidence="14 15" key="1">
    <citation type="submission" date="2016-10" db="EMBL/GenBank/DDBJ databases">
        <title>The Draft Genome Sequence of Actinokineospora bangkokensis 44EHWT reveals the biosynthetic pathway of antifungal compounds Thailandins with unusual extender unit butylmalonyl-CoA.</title>
        <authorList>
            <person name="Greule A."/>
            <person name="Intra B."/>
            <person name="Flemming S."/>
            <person name="Rommel M.G."/>
            <person name="Panbangred W."/>
            <person name="Bechthold A."/>
        </authorList>
    </citation>
    <scope>NUCLEOTIDE SEQUENCE [LARGE SCALE GENOMIC DNA]</scope>
    <source>
        <strain evidence="14 15">44EHW</strain>
    </source>
</reference>
<evidence type="ECO:0000259" key="13">
    <source>
        <dbReference type="PROSITE" id="PS50052"/>
    </source>
</evidence>
<dbReference type="FunFam" id="3.30.63.10:FF:000002">
    <property type="entry name" value="Guanylate kinase 1"/>
    <property type="match status" value="1"/>
</dbReference>
<keyword evidence="6 11" id="KW-0547">Nucleotide-binding</keyword>
<comment type="similarity">
    <text evidence="2 11">Belongs to the guanylate kinase family.</text>
</comment>
<evidence type="ECO:0000256" key="4">
    <source>
        <dbReference type="ARBA" id="ARBA00016296"/>
    </source>
</evidence>
<evidence type="ECO:0000256" key="3">
    <source>
        <dbReference type="ARBA" id="ARBA00012961"/>
    </source>
</evidence>
<dbReference type="PANTHER" id="PTHR23117">
    <property type="entry name" value="GUANYLATE KINASE-RELATED"/>
    <property type="match status" value="1"/>
</dbReference>
<proteinExistence type="inferred from homology"/>
<dbReference type="PROSITE" id="PS50052">
    <property type="entry name" value="GUANYLATE_KINASE_2"/>
    <property type="match status" value="1"/>
</dbReference>
<keyword evidence="5 11" id="KW-0808">Transferase</keyword>
<organism evidence="14 15">
    <name type="scientific">Actinokineospora bangkokensis</name>
    <dbReference type="NCBI Taxonomy" id="1193682"/>
    <lineage>
        <taxon>Bacteria</taxon>
        <taxon>Bacillati</taxon>
        <taxon>Actinomycetota</taxon>
        <taxon>Actinomycetes</taxon>
        <taxon>Pseudonocardiales</taxon>
        <taxon>Pseudonocardiaceae</taxon>
        <taxon>Actinokineospora</taxon>
    </lineage>
</organism>